<dbReference type="InterPro" id="IPR057326">
    <property type="entry name" value="KR_dom"/>
</dbReference>
<dbReference type="PROSITE" id="PS00061">
    <property type="entry name" value="ADH_SHORT"/>
    <property type="match status" value="1"/>
</dbReference>
<accession>A0A7W8KE47</accession>
<dbReference type="PRINTS" id="PR00081">
    <property type="entry name" value="GDHRDH"/>
</dbReference>
<feature type="region of interest" description="Disordered" evidence="4">
    <location>
        <begin position="299"/>
        <end position="337"/>
    </location>
</feature>
<dbReference type="FunFam" id="3.40.50.720:FF:000084">
    <property type="entry name" value="Short-chain dehydrogenase reductase"/>
    <property type="match status" value="1"/>
</dbReference>
<dbReference type="PANTHER" id="PTHR44196">
    <property type="entry name" value="DEHYDROGENASE/REDUCTASE SDR FAMILY MEMBER 7B"/>
    <property type="match status" value="1"/>
</dbReference>
<sequence>MRPSLRTLLLLGLGAAVWRRARRAPFDLGSRVVLVTGGSRGLGLALARELLERGARVMLLARDGAELQRAGQQLGAGPRVHTVMADVTVEADLVRAVDATVDAFGRLDVVVHNAGLIQTGPLANMTEADFRRIMEVNAYAPLRLTRQALPHLRRSRGRVLIVSSVGGKVAVPHLAPYSVSKFASAGLGQALRAELAREGVTVTTVLPGLMRTGSARQAQVKGQQHKEYALFATLDNLPFVSLDGRVAARRIVDALVRGDAETMIGGPAHLLKYAQALAPQLTADALALGNRLLPEPVAHGGAARGQDVETSVTRANPIKRAAERDLNQTGAADQERT</sequence>
<dbReference type="Gene3D" id="3.40.50.720">
    <property type="entry name" value="NAD(P)-binding Rossmann-like Domain"/>
    <property type="match status" value="1"/>
</dbReference>
<reference evidence="6 7" key="1">
    <citation type="submission" date="2020-08" db="EMBL/GenBank/DDBJ databases">
        <title>Genomic Encyclopedia of Type Strains, Phase IV (KMG-IV): sequencing the most valuable type-strain genomes for metagenomic binning, comparative biology and taxonomic classification.</title>
        <authorList>
            <person name="Goeker M."/>
        </authorList>
    </citation>
    <scope>NUCLEOTIDE SEQUENCE [LARGE SCALE GENOMIC DNA]</scope>
    <source>
        <strain evidence="6 7">DSM 27521</strain>
    </source>
</reference>
<dbReference type="AlphaFoldDB" id="A0A7W8KE47"/>
<comment type="similarity">
    <text evidence="1 3">Belongs to the short-chain dehydrogenases/reductases (SDR) family.</text>
</comment>
<dbReference type="EMBL" id="JACHFK010000004">
    <property type="protein sequence ID" value="MBB5376481.1"/>
    <property type="molecule type" value="Genomic_DNA"/>
</dbReference>
<dbReference type="SMART" id="SM00822">
    <property type="entry name" value="PKS_KR"/>
    <property type="match status" value="1"/>
</dbReference>
<dbReference type="InterPro" id="IPR036291">
    <property type="entry name" value="NAD(P)-bd_dom_sf"/>
</dbReference>
<dbReference type="Proteomes" id="UP000539473">
    <property type="component" value="Unassembled WGS sequence"/>
</dbReference>
<dbReference type="PRINTS" id="PR00080">
    <property type="entry name" value="SDRFAMILY"/>
</dbReference>
<dbReference type="GO" id="GO:0016491">
    <property type="term" value="F:oxidoreductase activity"/>
    <property type="evidence" value="ECO:0007669"/>
    <property type="project" value="UniProtKB-KW"/>
</dbReference>
<evidence type="ECO:0000256" key="4">
    <source>
        <dbReference type="SAM" id="MobiDB-lite"/>
    </source>
</evidence>
<evidence type="ECO:0000259" key="5">
    <source>
        <dbReference type="SMART" id="SM00822"/>
    </source>
</evidence>
<evidence type="ECO:0000256" key="2">
    <source>
        <dbReference type="ARBA" id="ARBA00023002"/>
    </source>
</evidence>
<dbReference type="RefSeq" id="WP_184111130.1">
    <property type="nucleotide sequence ID" value="NZ_BNAJ01000004.1"/>
</dbReference>
<evidence type="ECO:0000256" key="1">
    <source>
        <dbReference type="ARBA" id="ARBA00006484"/>
    </source>
</evidence>
<dbReference type="InterPro" id="IPR002347">
    <property type="entry name" value="SDR_fam"/>
</dbReference>
<protein>
    <submittedName>
        <fullName evidence="6">NAD(P)-dependent dehydrogenase (Short-subunit alcohol dehydrogenase family)</fullName>
    </submittedName>
</protein>
<proteinExistence type="inferred from homology"/>
<evidence type="ECO:0000313" key="6">
    <source>
        <dbReference type="EMBL" id="MBB5376481.1"/>
    </source>
</evidence>
<gene>
    <name evidence="6" type="ORF">HNQ07_001945</name>
</gene>
<dbReference type="PANTHER" id="PTHR44196:SF1">
    <property type="entry name" value="DEHYDROGENASE_REDUCTASE SDR FAMILY MEMBER 7B"/>
    <property type="match status" value="1"/>
</dbReference>
<dbReference type="GO" id="GO:0016020">
    <property type="term" value="C:membrane"/>
    <property type="evidence" value="ECO:0007669"/>
    <property type="project" value="TreeGrafter"/>
</dbReference>
<name>A0A7W8KE47_9DEIO</name>
<evidence type="ECO:0000256" key="3">
    <source>
        <dbReference type="RuleBase" id="RU000363"/>
    </source>
</evidence>
<evidence type="ECO:0000313" key="7">
    <source>
        <dbReference type="Proteomes" id="UP000539473"/>
    </source>
</evidence>
<organism evidence="6 7">
    <name type="scientific">Deinococcus metalli</name>
    <dbReference type="NCBI Taxonomy" id="1141878"/>
    <lineage>
        <taxon>Bacteria</taxon>
        <taxon>Thermotogati</taxon>
        <taxon>Deinococcota</taxon>
        <taxon>Deinococci</taxon>
        <taxon>Deinococcales</taxon>
        <taxon>Deinococcaceae</taxon>
        <taxon>Deinococcus</taxon>
    </lineage>
</organism>
<dbReference type="InterPro" id="IPR020904">
    <property type="entry name" value="Sc_DH/Rdtase_CS"/>
</dbReference>
<dbReference type="SUPFAM" id="SSF51735">
    <property type="entry name" value="NAD(P)-binding Rossmann-fold domains"/>
    <property type="match status" value="1"/>
</dbReference>
<feature type="domain" description="Ketoreductase" evidence="5">
    <location>
        <begin position="31"/>
        <end position="213"/>
    </location>
</feature>
<dbReference type="Pfam" id="PF00106">
    <property type="entry name" value="adh_short"/>
    <property type="match status" value="1"/>
</dbReference>
<keyword evidence="2" id="KW-0560">Oxidoreductase</keyword>
<comment type="caution">
    <text evidence="6">The sequence shown here is derived from an EMBL/GenBank/DDBJ whole genome shotgun (WGS) entry which is preliminary data.</text>
</comment>